<dbReference type="Gene3D" id="3.40.50.10810">
    <property type="entry name" value="Tandem AAA-ATPase domain"/>
    <property type="match status" value="1"/>
</dbReference>
<name>A0A3N6R8P8_9CYAN</name>
<dbReference type="EMBL" id="RCBY01000331">
    <property type="protein sequence ID" value="RQH24109.1"/>
    <property type="molecule type" value="Genomic_DNA"/>
</dbReference>
<evidence type="ECO:0000313" key="2">
    <source>
        <dbReference type="Proteomes" id="UP000269154"/>
    </source>
</evidence>
<organism evidence="1 2">
    <name type="scientific">Okeania hirsuta</name>
    <dbReference type="NCBI Taxonomy" id="1458930"/>
    <lineage>
        <taxon>Bacteria</taxon>
        <taxon>Bacillati</taxon>
        <taxon>Cyanobacteriota</taxon>
        <taxon>Cyanophyceae</taxon>
        <taxon>Oscillatoriophycideae</taxon>
        <taxon>Oscillatoriales</taxon>
        <taxon>Microcoleaceae</taxon>
        <taxon>Okeania</taxon>
    </lineage>
</organism>
<proteinExistence type="predicted"/>
<keyword evidence="2" id="KW-1185">Reference proteome</keyword>
<sequence length="150" mass="17163">ISQFDEKHLIIIDESQYFRNKVRARDGKKRHAFQRLNSAIGEKKAHVLLLTATPYSKEVGDLNNQLHLLPHTAEKKYIKQDGQIVMPGMIDDQISPQAWKVMDSPEFFEDFMSLPVATVISTSQVAKDFAEKTKEGDYILFGTKKWIPKG</sequence>
<feature type="non-terminal residue" evidence="1">
    <location>
        <position position="1"/>
    </location>
</feature>
<comment type="caution">
    <text evidence="1">The sequence shown here is derived from an EMBL/GenBank/DDBJ whole genome shotgun (WGS) entry which is preliminary data.</text>
</comment>
<gene>
    <name evidence="1" type="ORF">D5R40_30145</name>
</gene>
<dbReference type="SUPFAM" id="SSF52540">
    <property type="entry name" value="P-loop containing nucleoside triphosphate hydrolases"/>
    <property type="match status" value="1"/>
</dbReference>
<accession>A0A3N6R8P8</accession>
<evidence type="ECO:0000313" key="1">
    <source>
        <dbReference type="EMBL" id="RQH24109.1"/>
    </source>
</evidence>
<dbReference type="InterPro" id="IPR038718">
    <property type="entry name" value="SNF2-like_sf"/>
</dbReference>
<dbReference type="Proteomes" id="UP000269154">
    <property type="component" value="Unassembled WGS sequence"/>
</dbReference>
<evidence type="ECO:0008006" key="3">
    <source>
        <dbReference type="Google" id="ProtNLM"/>
    </source>
</evidence>
<dbReference type="AlphaFoldDB" id="A0A3N6R8P8"/>
<dbReference type="InterPro" id="IPR027417">
    <property type="entry name" value="P-loop_NTPase"/>
</dbReference>
<protein>
    <recommendedName>
        <fullName evidence="3">Helicase</fullName>
    </recommendedName>
</protein>
<reference evidence="1 2" key="1">
    <citation type="journal article" date="2018" name="ACS Chem. Biol.">
        <title>Ketoreductase domain dysfunction expands chemodiversity: malyngamide biosynthesis in the cyanobacterium Okeania hirsuta.</title>
        <authorList>
            <person name="Moss N.A."/>
            <person name="Leao T."/>
            <person name="Rankin M."/>
            <person name="McCullough T.M."/>
            <person name="Qu P."/>
            <person name="Korobeynikov A."/>
            <person name="Smith J.L."/>
            <person name="Gerwick L."/>
            <person name="Gerwick W.H."/>
        </authorList>
    </citation>
    <scope>NUCLEOTIDE SEQUENCE [LARGE SCALE GENOMIC DNA]</scope>
    <source>
        <strain evidence="1 2">PAB10Feb10-1</strain>
    </source>
</reference>